<protein>
    <submittedName>
        <fullName evidence="2">Intraflagellar transport associated protein</fullName>
    </submittedName>
</protein>
<reference evidence="2" key="3">
    <citation type="submission" date="2025-09" db="UniProtKB">
        <authorList>
            <consortium name="Ensembl"/>
        </authorList>
    </citation>
    <scope>IDENTIFICATION</scope>
</reference>
<dbReference type="EMBL" id="AFYH01004705">
    <property type="status" value="NOT_ANNOTATED_CDS"/>
    <property type="molecule type" value="Genomic_DNA"/>
</dbReference>
<dbReference type="GO" id="GO:0097731">
    <property type="term" value="C:9+0 non-motile cilium"/>
    <property type="evidence" value="ECO:0007669"/>
    <property type="project" value="TreeGrafter"/>
</dbReference>
<dbReference type="EMBL" id="AFYH01004704">
    <property type="status" value="NOT_ANNOTATED_CDS"/>
    <property type="molecule type" value="Genomic_DNA"/>
</dbReference>
<dbReference type="GO" id="GO:0005829">
    <property type="term" value="C:cytosol"/>
    <property type="evidence" value="ECO:0007669"/>
    <property type="project" value="TreeGrafter"/>
</dbReference>
<dbReference type="PANTHER" id="PTHR35543">
    <property type="entry name" value="PROTEIN C11ORF74"/>
    <property type="match status" value="1"/>
</dbReference>
<dbReference type="Ensembl" id="ENSLACT00000005420.1">
    <property type="protein sequence ID" value="ENSLACP00000005373.1"/>
    <property type="gene ID" value="ENSLACG00000004777.1"/>
</dbReference>
<feature type="compositionally biased region" description="Polar residues" evidence="1">
    <location>
        <begin position="61"/>
        <end position="70"/>
    </location>
</feature>
<sequence length="235" mass="25451">MPIVLSTSCNMEEGLIQDALDRFCSSHEQTYAEFLNTFTHLTKEDVEKKRGPTGAVESADEVSSGNTSMAAVGSAGQSTALLPAQNSEDEQLVLEEGLKTGSFKEGDLHLLGKIKVDNYMDCEDVESDEDVALESLRGAGLLPGETEHEVPLYTPSVLQHTQLSLRTDSGARQPQEEPETVRTDEVQPFSLDEGFDYDNVPFSLKYSRAELALLKGPPGGRGTSVDLSGTERGHS</sequence>
<dbReference type="EMBL" id="AFYH01004703">
    <property type="status" value="NOT_ANNOTATED_CDS"/>
    <property type="molecule type" value="Genomic_DNA"/>
</dbReference>
<dbReference type="GeneTree" id="ENSGT00390000013149"/>
<evidence type="ECO:0000256" key="1">
    <source>
        <dbReference type="SAM" id="MobiDB-lite"/>
    </source>
</evidence>
<organism evidence="2 3">
    <name type="scientific">Latimeria chalumnae</name>
    <name type="common">Coelacanth</name>
    <dbReference type="NCBI Taxonomy" id="7897"/>
    <lineage>
        <taxon>Eukaryota</taxon>
        <taxon>Metazoa</taxon>
        <taxon>Chordata</taxon>
        <taxon>Craniata</taxon>
        <taxon>Vertebrata</taxon>
        <taxon>Euteleostomi</taxon>
        <taxon>Coelacanthiformes</taxon>
        <taxon>Coelacanthidae</taxon>
        <taxon>Latimeria</taxon>
    </lineage>
</organism>
<dbReference type="Bgee" id="ENSLACG00000004777">
    <property type="expression patterns" value="Expressed in pharyngeal gill"/>
</dbReference>
<dbReference type="OMA" id="KFINCHE"/>
<dbReference type="InParanoid" id="H3A6V2"/>
<dbReference type="AlphaFoldDB" id="H3A6V2"/>
<evidence type="ECO:0000313" key="2">
    <source>
        <dbReference type="Ensembl" id="ENSLACP00000005373.1"/>
    </source>
</evidence>
<proteinExistence type="predicted"/>
<evidence type="ECO:0000313" key="3">
    <source>
        <dbReference type="Proteomes" id="UP000008672"/>
    </source>
</evidence>
<keyword evidence="3" id="KW-1185">Reference proteome</keyword>
<reference evidence="2" key="2">
    <citation type="submission" date="2025-08" db="UniProtKB">
        <authorList>
            <consortium name="Ensembl"/>
        </authorList>
    </citation>
    <scope>IDENTIFICATION</scope>
</reference>
<accession>H3A6V2</accession>
<dbReference type="HOGENOM" id="CLU_077972_0_0_1"/>
<feature type="region of interest" description="Disordered" evidence="1">
    <location>
        <begin position="167"/>
        <end position="192"/>
    </location>
</feature>
<feature type="region of interest" description="Disordered" evidence="1">
    <location>
        <begin position="213"/>
        <end position="235"/>
    </location>
</feature>
<dbReference type="GO" id="GO:0007340">
    <property type="term" value="P:acrosome reaction"/>
    <property type="evidence" value="ECO:0007669"/>
    <property type="project" value="TreeGrafter"/>
</dbReference>
<dbReference type="FunCoup" id="H3A6V2">
    <property type="interactions" value="70"/>
</dbReference>
<dbReference type="eggNOG" id="ENOG502S1X7">
    <property type="taxonomic scope" value="Eukaryota"/>
</dbReference>
<reference evidence="3" key="1">
    <citation type="submission" date="2011-08" db="EMBL/GenBank/DDBJ databases">
        <title>The draft genome of Latimeria chalumnae.</title>
        <authorList>
            <person name="Di Palma F."/>
            <person name="Alfoldi J."/>
            <person name="Johnson J."/>
            <person name="Berlin A."/>
            <person name="Gnerre S."/>
            <person name="Jaffe D."/>
            <person name="MacCallum I."/>
            <person name="Young S."/>
            <person name="Walker B.J."/>
            <person name="Lander E."/>
            <person name="Lindblad-Toh K."/>
        </authorList>
    </citation>
    <scope>NUCLEOTIDE SEQUENCE [LARGE SCALE GENOMIC DNA]</scope>
    <source>
        <strain evidence="3">Wild caught</strain>
    </source>
</reference>
<dbReference type="Proteomes" id="UP000008672">
    <property type="component" value="Unassembled WGS sequence"/>
</dbReference>
<dbReference type="GO" id="GO:0120160">
    <property type="term" value="F:intraciliary transport particle A binding"/>
    <property type="evidence" value="ECO:0007669"/>
    <property type="project" value="TreeGrafter"/>
</dbReference>
<name>H3A6V2_LATCH</name>
<dbReference type="PANTHER" id="PTHR35543:SF1">
    <property type="entry name" value="INTRAFLAGELLAR TRANSPORT-ASSOCIATED PROTEIN"/>
    <property type="match status" value="1"/>
</dbReference>
<dbReference type="EMBL" id="AFYH01004702">
    <property type="status" value="NOT_ANNOTATED_CDS"/>
    <property type="molecule type" value="Genomic_DNA"/>
</dbReference>
<dbReference type="Pfam" id="PF17722">
    <property type="entry name" value="IFTAP"/>
    <property type="match status" value="1"/>
</dbReference>
<gene>
    <name evidence="2" type="primary">IFTAP</name>
</gene>
<feature type="region of interest" description="Disordered" evidence="1">
    <location>
        <begin position="46"/>
        <end position="70"/>
    </location>
</feature>
<dbReference type="InterPro" id="IPR040028">
    <property type="entry name" value="IFTAP"/>
</dbReference>
<dbReference type="STRING" id="7897.ENSLACP00000005373"/>
<dbReference type="GO" id="GO:0007283">
    <property type="term" value="P:spermatogenesis"/>
    <property type="evidence" value="ECO:0007669"/>
    <property type="project" value="TreeGrafter"/>
</dbReference>